<name>A0A934IIB9_9RHOB</name>
<protein>
    <submittedName>
        <fullName evidence="1">Uncharacterized protein</fullName>
    </submittedName>
</protein>
<sequence length="103" mass="11514">MFFLDVRTPLYRGGDSAELVVLMICDSTYYFDISSLQRDLRDGGIERTDSLHRSAPNAKTAFRMPFFGGITAGKQSLPIYPVQLAEAVQNASFDYTGRTFATF</sequence>
<comment type="caution">
    <text evidence="1">The sequence shown here is derived from an EMBL/GenBank/DDBJ whole genome shotgun (WGS) entry which is preliminary data.</text>
</comment>
<dbReference type="Proteomes" id="UP000642488">
    <property type="component" value="Unassembled WGS sequence"/>
</dbReference>
<evidence type="ECO:0000313" key="1">
    <source>
        <dbReference type="EMBL" id="MBJ3763100.1"/>
    </source>
</evidence>
<reference evidence="1" key="1">
    <citation type="submission" date="2020-12" db="EMBL/GenBank/DDBJ databases">
        <title>Bacterial taxonomy.</title>
        <authorList>
            <person name="Pan X."/>
        </authorList>
    </citation>
    <scope>NUCLEOTIDE SEQUENCE</scope>
    <source>
        <strain evidence="1">KCTC 52957</strain>
    </source>
</reference>
<evidence type="ECO:0000313" key="2">
    <source>
        <dbReference type="Proteomes" id="UP000642488"/>
    </source>
</evidence>
<dbReference type="AlphaFoldDB" id="A0A934IIB9"/>
<dbReference type="EMBL" id="JAEKPD010000008">
    <property type="protein sequence ID" value="MBJ3763100.1"/>
    <property type="molecule type" value="Genomic_DNA"/>
</dbReference>
<accession>A0A934IIB9</accession>
<proteinExistence type="predicted"/>
<keyword evidence="2" id="KW-1185">Reference proteome</keyword>
<dbReference type="RefSeq" id="WP_198916258.1">
    <property type="nucleotide sequence ID" value="NZ_JAEKPD010000008.1"/>
</dbReference>
<gene>
    <name evidence="1" type="ORF">ILP92_10120</name>
</gene>
<organism evidence="1 2">
    <name type="scientific">Palleronia pontilimi</name>
    <dbReference type="NCBI Taxonomy" id="1964209"/>
    <lineage>
        <taxon>Bacteria</taxon>
        <taxon>Pseudomonadati</taxon>
        <taxon>Pseudomonadota</taxon>
        <taxon>Alphaproteobacteria</taxon>
        <taxon>Rhodobacterales</taxon>
        <taxon>Roseobacteraceae</taxon>
        <taxon>Palleronia</taxon>
    </lineage>
</organism>